<dbReference type="Proteomes" id="UP001141183">
    <property type="component" value="Unassembled WGS sequence"/>
</dbReference>
<evidence type="ECO:0000313" key="6">
    <source>
        <dbReference type="Proteomes" id="UP001141183"/>
    </source>
</evidence>
<dbReference type="InterPro" id="IPR005144">
    <property type="entry name" value="ATP-cone_dom"/>
</dbReference>
<dbReference type="PROSITE" id="PS51161">
    <property type="entry name" value="ATP_CONE"/>
    <property type="match status" value="1"/>
</dbReference>
<dbReference type="EMBL" id="JAMRYU010000003">
    <property type="protein sequence ID" value="MDC4239311.1"/>
    <property type="molecule type" value="Genomic_DNA"/>
</dbReference>
<keyword evidence="1 3" id="KW-0547">Nucleotide-binding</keyword>
<sequence>MLYVVKRDGREVSFNSVKIATAIRKAGDEIGERLKEVELLDIVKKVINYIEETGNEKITVEEIQNLVEKSLIDSNYKNIKTAYSSYRKERTKVREIKSDLMRAIEKIGIETDRDNANVGNNFSSKLLRIASESNKWHNLSMMPKHLAKAHENGDLYYHDLDSYNLTINCLHIPTKEILEQGFNTGYGTIKIPKRIETAAELSCILLQSSQNDMFGGQSHPDFDNDMAIFVDPTRKEIRLELEELGLDKDRIEKLTEERLKKKIHQAMQGVVYNLNTMHSRAGSQVPFSSINLGIPNSEDAALICEIFLLEYEKGLGKGEQPIFPNIIFRVKEGVNREPEDKYHYLYQLACRVAAKRMNPTFMNIDADFNKEYYDMGYMPATMGCRTYLMKNINGEPGCKGRGNIAPVTINLPRIGIQANGSVDDFFDILDKRLNLAKESLLHRYNVLKKLKVKDLPFVAGQGLLKGSEGLSQEDSIEPILKQGTWGIGFIGLAETLIALTGYHHGENDDARKLGFKIISHIRSFIDRVTEETKLNWSCYATPAEGLSGKFIKKDKKSFGIIKGVTDKDYYTNSFHIPVKYPISIKDKIDIEAPYHKLCNAGHISYIEVDDRPSGESIMDMLNYAYKSTNISYLGINFHIRYCKSCGKYLNSSERKCPDCGSKDIQGVSRVTGYLSLDERFGPGKFEERADRISHSGKQQNNYKVL</sequence>
<dbReference type="Pfam" id="PF13597">
    <property type="entry name" value="NRDD"/>
    <property type="match status" value="1"/>
</dbReference>
<evidence type="ECO:0000256" key="2">
    <source>
        <dbReference type="ARBA" id="ARBA00022840"/>
    </source>
</evidence>
<dbReference type="GO" id="GO:0009265">
    <property type="term" value="P:2'-deoxyribonucleotide biosynthetic process"/>
    <property type="evidence" value="ECO:0007669"/>
    <property type="project" value="TreeGrafter"/>
</dbReference>
<dbReference type="PANTHER" id="PTHR21075">
    <property type="entry name" value="ANAEROBIC RIBONUCLEOSIDE-TRIPHOSPHATE REDUCTASE"/>
    <property type="match status" value="1"/>
</dbReference>
<proteinExistence type="predicted"/>
<accession>A0A9X3XJB1</accession>
<protein>
    <submittedName>
        <fullName evidence="5">Anaerobic ribonucleoside triphosphate reductase</fullName>
        <ecNumber evidence="5">1.17.4.2</ecNumber>
    </submittedName>
</protein>
<evidence type="ECO:0000259" key="4">
    <source>
        <dbReference type="PROSITE" id="PS51161"/>
    </source>
</evidence>
<dbReference type="AlphaFoldDB" id="A0A9X3XJB1"/>
<dbReference type="InterPro" id="IPR012833">
    <property type="entry name" value="NrdD"/>
</dbReference>
<reference evidence="5" key="1">
    <citation type="submission" date="2022-05" db="EMBL/GenBank/DDBJ databases">
        <title>Draft genome sequence of Clostridium tertium strain CP3 isolated from Peru.</title>
        <authorList>
            <person name="Hurtado R."/>
            <person name="Lima L."/>
            <person name="Sousa T."/>
            <person name="Jaiswal A.K."/>
            <person name="Tiwari S."/>
            <person name="Maturrano L."/>
            <person name="Brenig B."/>
            <person name="Azevedo V."/>
        </authorList>
    </citation>
    <scope>NUCLEOTIDE SEQUENCE</scope>
    <source>
        <strain evidence="5">CP3</strain>
    </source>
</reference>
<gene>
    <name evidence="5" type="ORF">NE398_03900</name>
</gene>
<comment type="caution">
    <text evidence="5">The sequence shown here is derived from an EMBL/GenBank/DDBJ whole genome shotgun (WGS) entry which is preliminary data.</text>
</comment>
<keyword evidence="6" id="KW-1185">Reference proteome</keyword>
<dbReference type="CDD" id="cd01675">
    <property type="entry name" value="RNR_III"/>
    <property type="match status" value="1"/>
</dbReference>
<dbReference type="Pfam" id="PF03477">
    <property type="entry name" value="ATP-cone"/>
    <property type="match status" value="1"/>
</dbReference>
<feature type="domain" description="ATP-cone" evidence="4">
    <location>
        <begin position="2"/>
        <end position="94"/>
    </location>
</feature>
<dbReference type="Gene3D" id="3.20.70.20">
    <property type="match status" value="1"/>
</dbReference>
<dbReference type="GO" id="GO:0008998">
    <property type="term" value="F:ribonucleoside-triphosphate reductase (thioredoxin) activity"/>
    <property type="evidence" value="ECO:0007669"/>
    <property type="project" value="UniProtKB-EC"/>
</dbReference>
<evidence type="ECO:0000313" key="5">
    <source>
        <dbReference type="EMBL" id="MDC4239311.1"/>
    </source>
</evidence>
<dbReference type="GO" id="GO:0004748">
    <property type="term" value="F:ribonucleoside-diphosphate reductase activity, thioredoxin disulfide as acceptor"/>
    <property type="evidence" value="ECO:0007669"/>
    <property type="project" value="TreeGrafter"/>
</dbReference>
<dbReference type="EC" id="1.17.4.2" evidence="5"/>
<keyword evidence="2 3" id="KW-0067">ATP-binding</keyword>
<name>A0A9X3XJB1_9CLOT</name>
<keyword evidence="5" id="KW-0560">Oxidoreductase</keyword>
<dbReference type="RefSeq" id="WP_097033564.1">
    <property type="nucleotide sequence ID" value="NZ_JADMSE010000003.1"/>
</dbReference>
<evidence type="ECO:0000256" key="3">
    <source>
        <dbReference type="PROSITE-ProRule" id="PRU00492"/>
    </source>
</evidence>
<dbReference type="GO" id="GO:0031250">
    <property type="term" value="C:anaerobic ribonucleoside-triphosphate reductase complex"/>
    <property type="evidence" value="ECO:0007669"/>
    <property type="project" value="TreeGrafter"/>
</dbReference>
<dbReference type="NCBIfam" id="NF005497">
    <property type="entry name" value="PRK07111.1"/>
    <property type="match status" value="1"/>
</dbReference>
<evidence type="ECO:0000256" key="1">
    <source>
        <dbReference type="ARBA" id="ARBA00022741"/>
    </source>
</evidence>
<dbReference type="PANTHER" id="PTHR21075:SF0">
    <property type="entry name" value="ANAEROBIC RIBONUCLEOSIDE-TRIPHOSPHATE REDUCTASE"/>
    <property type="match status" value="1"/>
</dbReference>
<dbReference type="GO" id="GO:0006260">
    <property type="term" value="P:DNA replication"/>
    <property type="evidence" value="ECO:0007669"/>
    <property type="project" value="InterPro"/>
</dbReference>
<dbReference type="GO" id="GO:0005524">
    <property type="term" value="F:ATP binding"/>
    <property type="evidence" value="ECO:0007669"/>
    <property type="project" value="UniProtKB-UniRule"/>
</dbReference>
<organism evidence="5 6">
    <name type="scientific">Clostridium tertium</name>
    <dbReference type="NCBI Taxonomy" id="1559"/>
    <lineage>
        <taxon>Bacteria</taxon>
        <taxon>Bacillati</taxon>
        <taxon>Bacillota</taxon>
        <taxon>Clostridia</taxon>
        <taxon>Eubacteriales</taxon>
        <taxon>Clostridiaceae</taxon>
        <taxon>Clostridium</taxon>
    </lineage>
</organism>
<dbReference type="SUPFAM" id="SSF51998">
    <property type="entry name" value="PFL-like glycyl radical enzymes"/>
    <property type="match status" value="1"/>
</dbReference>
<dbReference type="NCBIfam" id="TIGR02487">
    <property type="entry name" value="NrdD"/>
    <property type="match status" value="1"/>
</dbReference>